<sequence>MTIAYDFLFNGQSDFVKHQVKGAINTQKAQSGCIIPDQL</sequence>
<name>K6ZN28_9ALTE</name>
<proteinExistence type="predicted"/>
<gene>
    <name evidence="1" type="ORF">GMES_2475</name>
</gene>
<dbReference type="AlphaFoldDB" id="K6ZN28"/>
<comment type="caution">
    <text evidence="1">The sequence shown here is derived from an EMBL/GenBank/DDBJ whole genome shotgun (WGS) entry which is preliminary data.</text>
</comment>
<dbReference type="EMBL" id="BAEP01000050">
    <property type="protein sequence ID" value="GAC24770.1"/>
    <property type="molecule type" value="Genomic_DNA"/>
</dbReference>
<accession>K6ZN28</accession>
<evidence type="ECO:0000313" key="1">
    <source>
        <dbReference type="EMBL" id="GAC24770.1"/>
    </source>
</evidence>
<protein>
    <submittedName>
        <fullName evidence="1">Uncharacterized protein</fullName>
    </submittedName>
</protein>
<dbReference type="Proteomes" id="UP000006263">
    <property type="component" value="Unassembled WGS sequence"/>
</dbReference>
<organism evidence="1 2">
    <name type="scientific">Paraglaciecola mesophila KMM 241</name>
    <dbReference type="NCBI Taxonomy" id="1128912"/>
    <lineage>
        <taxon>Bacteria</taxon>
        <taxon>Pseudomonadati</taxon>
        <taxon>Pseudomonadota</taxon>
        <taxon>Gammaproteobacteria</taxon>
        <taxon>Alteromonadales</taxon>
        <taxon>Alteromonadaceae</taxon>
        <taxon>Paraglaciecola</taxon>
    </lineage>
</organism>
<evidence type="ECO:0000313" key="2">
    <source>
        <dbReference type="Proteomes" id="UP000006263"/>
    </source>
</evidence>
<reference evidence="1 2" key="1">
    <citation type="journal article" date="2017" name="Antonie Van Leeuwenhoek">
        <title>Rhizobium rhizosphaerae sp. nov., a novel species isolated from rice rhizosphere.</title>
        <authorList>
            <person name="Zhao J.J."/>
            <person name="Zhang J."/>
            <person name="Zhang R.J."/>
            <person name="Zhang C.W."/>
            <person name="Yin H.Q."/>
            <person name="Zhang X.X."/>
        </authorList>
    </citation>
    <scope>NUCLEOTIDE SEQUENCE [LARGE SCALE GENOMIC DNA]</scope>
    <source>
        <strain evidence="1 2">KMM 241</strain>
    </source>
</reference>